<proteinExistence type="predicted"/>
<organism evidence="1">
    <name type="scientific">mine drainage metagenome</name>
    <dbReference type="NCBI Taxonomy" id="410659"/>
    <lineage>
        <taxon>unclassified sequences</taxon>
        <taxon>metagenomes</taxon>
        <taxon>ecological metagenomes</taxon>
    </lineage>
</organism>
<dbReference type="EMBL" id="MLJW01000150">
    <property type="protein sequence ID" value="OIQ96350.1"/>
    <property type="molecule type" value="Genomic_DNA"/>
</dbReference>
<sequence length="191" mass="21985">MDLMNVDDFLFGRAQPMQPSQPIISDLIVNGVPMKEIKEFLETGIANENCRPLQIYSDARGYKYEWGHIIEKVSFLVEDGEISHYASWDFCLDGLLSKFHRKGLRLHDLSVLCQDILCDEKRRPCIYWQIPNFMHVFHGNKVSTFKMVACGVGTKGLEEIDTAREWIACCFLDLILEKVIKIATKSLSRHT</sequence>
<protein>
    <submittedName>
        <fullName evidence="1">Uncharacterized protein</fullName>
    </submittedName>
</protein>
<evidence type="ECO:0000313" key="1">
    <source>
        <dbReference type="EMBL" id="OIQ96350.1"/>
    </source>
</evidence>
<comment type="caution">
    <text evidence="1">The sequence shown here is derived from an EMBL/GenBank/DDBJ whole genome shotgun (WGS) entry which is preliminary data.</text>
</comment>
<reference evidence="1" key="1">
    <citation type="submission" date="2016-10" db="EMBL/GenBank/DDBJ databases">
        <title>Sequence of Gallionella enrichment culture.</title>
        <authorList>
            <person name="Poehlein A."/>
            <person name="Muehling M."/>
            <person name="Daniel R."/>
        </authorList>
    </citation>
    <scope>NUCLEOTIDE SEQUENCE</scope>
</reference>
<dbReference type="AlphaFoldDB" id="A0A1J5RJW5"/>
<accession>A0A1J5RJW5</accession>
<name>A0A1J5RJW5_9ZZZZ</name>
<gene>
    <name evidence="1" type="ORF">GALL_216270</name>
</gene>